<feature type="chain" id="PRO_5045166603" evidence="2">
    <location>
        <begin position="24"/>
        <end position="332"/>
    </location>
</feature>
<dbReference type="Proteomes" id="UP001179280">
    <property type="component" value="Unassembled WGS sequence"/>
</dbReference>
<feature type="signal peptide" evidence="2">
    <location>
        <begin position="1"/>
        <end position="23"/>
    </location>
</feature>
<proteinExistence type="predicted"/>
<dbReference type="NCBIfam" id="NF037995">
    <property type="entry name" value="TRAP_S1"/>
    <property type="match status" value="1"/>
</dbReference>
<dbReference type="Gene3D" id="3.40.190.170">
    <property type="entry name" value="Bacterial extracellular solute-binding protein, family 7"/>
    <property type="match status" value="1"/>
</dbReference>
<keyword evidence="1 2" id="KW-0732">Signal</keyword>
<sequence length="332" mass="37203">MKWRSFITLSTVIVFMTACSTHASEEDEAIYELRLGITQNADNAEYKGILQFKEAVEDRTNNRLKVETYHSGQLASVPDLVEQASVGAAVGTISDAAMLGDMKHEFYMLQSPYLFEDREEIEELIHSSLFHQWTEEFAGQGLRVLSFNYFLGERNLATVNPILNAEDVRGNVIRTNGSQIVNAGMEAMGASPSGMPWTEAYPGLQQGVIDGVEAHHLAIYESSLYEVINHIAKTNHYSLTSALVVSEKWFAQLPEDIQVIVTEEAIKSGEHASELAQQTAEEYEEAMKAYGIEFHEIDTEPFRENVQPIYERLGLRDTVRQVESVLAEEGSE</sequence>
<dbReference type="RefSeq" id="WP_204466638.1">
    <property type="nucleotide sequence ID" value="NZ_JAFBCV010000008.1"/>
</dbReference>
<protein>
    <submittedName>
        <fullName evidence="3">TRAP-type C4-dicarboxylate transport system substrate-binding protein</fullName>
    </submittedName>
</protein>
<dbReference type="PANTHER" id="PTHR33376">
    <property type="match status" value="1"/>
</dbReference>
<dbReference type="PROSITE" id="PS51257">
    <property type="entry name" value="PROKAR_LIPOPROTEIN"/>
    <property type="match status" value="1"/>
</dbReference>
<keyword evidence="4" id="KW-1185">Reference proteome</keyword>
<gene>
    <name evidence="3" type="ORF">JOC54_002659</name>
</gene>
<dbReference type="Pfam" id="PF03480">
    <property type="entry name" value="DctP"/>
    <property type="match status" value="1"/>
</dbReference>
<evidence type="ECO:0000256" key="2">
    <source>
        <dbReference type="SAM" id="SignalP"/>
    </source>
</evidence>
<evidence type="ECO:0000313" key="3">
    <source>
        <dbReference type="EMBL" id="MBM7839379.1"/>
    </source>
</evidence>
<dbReference type="InterPro" id="IPR038404">
    <property type="entry name" value="TRAP_DctP_sf"/>
</dbReference>
<evidence type="ECO:0000256" key="1">
    <source>
        <dbReference type="ARBA" id="ARBA00022729"/>
    </source>
</evidence>
<dbReference type="InterPro" id="IPR018389">
    <property type="entry name" value="DctP_fam"/>
</dbReference>
<organism evidence="3 4">
    <name type="scientific">Shouchella xiaoxiensis</name>
    <dbReference type="NCBI Taxonomy" id="766895"/>
    <lineage>
        <taxon>Bacteria</taxon>
        <taxon>Bacillati</taxon>
        <taxon>Bacillota</taxon>
        <taxon>Bacilli</taxon>
        <taxon>Bacillales</taxon>
        <taxon>Bacillaceae</taxon>
        <taxon>Shouchella</taxon>
    </lineage>
</organism>
<evidence type="ECO:0000313" key="4">
    <source>
        <dbReference type="Proteomes" id="UP001179280"/>
    </source>
</evidence>
<dbReference type="CDD" id="cd13669">
    <property type="entry name" value="PBP2_TRAP_TM0322_like"/>
    <property type="match status" value="1"/>
</dbReference>
<dbReference type="PANTHER" id="PTHR33376:SF3">
    <property type="entry name" value="C4-DICARBOXYLATE-BINDING PROTEIN"/>
    <property type="match status" value="1"/>
</dbReference>
<dbReference type="EMBL" id="JAFBCV010000008">
    <property type="protein sequence ID" value="MBM7839379.1"/>
    <property type="molecule type" value="Genomic_DNA"/>
</dbReference>
<comment type="caution">
    <text evidence="3">The sequence shown here is derived from an EMBL/GenBank/DDBJ whole genome shotgun (WGS) entry which is preliminary data.</text>
</comment>
<name>A0ABS2SY71_9BACI</name>
<accession>A0ABS2SY71</accession>
<reference evidence="3" key="1">
    <citation type="submission" date="2021-01" db="EMBL/GenBank/DDBJ databases">
        <title>Genomic Encyclopedia of Type Strains, Phase IV (KMG-IV): sequencing the most valuable type-strain genomes for metagenomic binning, comparative biology and taxonomic classification.</title>
        <authorList>
            <person name="Goeker M."/>
        </authorList>
    </citation>
    <scope>NUCLEOTIDE SEQUENCE</scope>
    <source>
        <strain evidence="3">DSM 21943</strain>
    </source>
</reference>